<keyword evidence="6 14" id="KW-0479">Metal-binding</keyword>
<evidence type="ECO:0000259" key="17">
    <source>
        <dbReference type="Pfam" id="PF02896"/>
    </source>
</evidence>
<dbReference type="Pfam" id="PF00391">
    <property type="entry name" value="PEP-utilizers"/>
    <property type="match status" value="1"/>
</dbReference>
<feature type="domain" description="PEP-utilising enzyme mobile" evidence="15">
    <location>
        <begin position="421"/>
        <end position="502"/>
    </location>
</feature>
<comment type="cofactor">
    <cofactor evidence="1 11 14">
        <name>Mg(2+)</name>
        <dbReference type="ChEBI" id="CHEBI:18420"/>
    </cofactor>
</comment>
<keyword evidence="7" id="KW-0547">Nucleotide-binding</keyword>
<organism evidence="18 19">
    <name type="scientific">Haliovirga abyssi</name>
    <dbReference type="NCBI Taxonomy" id="2996794"/>
    <lineage>
        <taxon>Bacteria</taxon>
        <taxon>Fusobacteriati</taxon>
        <taxon>Fusobacteriota</taxon>
        <taxon>Fusobacteriia</taxon>
        <taxon>Fusobacteriales</taxon>
        <taxon>Haliovirgaceae</taxon>
        <taxon>Haliovirga</taxon>
    </lineage>
</organism>
<dbReference type="SUPFAM" id="SSF52009">
    <property type="entry name" value="Phosphohistidine domain"/>
    <property type="match status" value="1"/>
</dbReference>
<dbReference type="InterPro" id="IPR040442">
    <property type="entry name" value="Pyrv_kinase-like_dom_sf"/>
</dbReference>
<feature type="active site" description="Tele-phosphohistidine intermediate" evidence="12">
    <location>
        <position position="454"/>
    </location>
</feature>
<dbReference type="InterPro" id="IPR013815">
    <property type="entry name" value="ATP_grasp_subdomain_1"/>
</dbReference>
<feature type="binding site" evidence="13">
    <location>
        <position position="771"/>
    </location>
    <ligand>
        <name>substrate</name>
    </ligand>
</feature>
<dbReference type="GO" id="GO:0016301">
    <property type="term" value="F:kinase activity"/>
    <property type="evidence" value="ECO:0007669"/>
    <property type="project" value="UniProtKB-UniRule"/>
</dbReference>
<dbReference type="NCBIfam" id="TIGR01828">
    <property type="entry name" value="pyru_phos_dikin"/>
    <property type="match status" value="1"/>
</dbReference>
<dbReference type="NCBIfam" id="NF004531">
    <property type="entry name" value="PRK05878.1"/>
    <property type="match status" value="1"/>
</dbReference>
<feature type="domain" description="Pyruvate phosphate dikinase AMP/ATP-binding" evidence="16">
    <location>
        <begin position="302"/>
        <end position="347"/>
    </location>
</feature>
<evidence type="ECO:0000256" key="13">
    <source>
        <dbReference type="PIRSR" id="PIRSR000853-2"/>
    </source>
</evidence>
<evidence type="ECO:0000256" key="3">
    <source>
        <dbReference type="ARBA" id="ARBA00011994"/>
    </source>
</evidence>
<evidence type="ECO:0000256" key="2">
    <source>
        <dbReference type="ARBA" id="ARBA00007837"/>
    </source>
</evidence>
<evidence type="ECO:0000259" key="16">
    <source>
        <dbReference type="Pfam" id="PF01326"/>
    </source>
</evidence>
<dbReference type="InterPro" id="IPR018274">
    <property type="entry name" value="PEP_util_AS"/>
</dbReference>
<dbReference type="InterPro" id="IPR002192">
    <property type="entry name" value="PPDK_AMP/ATP-bd"/>
</dbReference>
<dbReference type="Gene3D" id="3.30.470.20">
    <property type="entry name" value="ATP-grasp fold, B domain"/>
    <property type="match status" value="1"/>
</dbReference>
<dbReference type="PANTHER" id="PTHR22931:SF9">
    <property type="entry name" value="PYRUVATE, PHOSPHATE DIKINASE 1, CHLOROPLASTIC"/>
    <property type="match status" value="1"/>
</dbReference>
<comment type="catalytic activity">
    <reaction evidence="11">
        <text>pyruvate + phosphate + ATP = phosphoenolpyruvate + AMP + diphosphate + H(+)</text>
        <dbReference type="Rhea" id="RHEA:10756"/>
        <dbReference type="ChEBI" id="CHEBI:15361"/>
        <dbReference type="ChEBI" id="CHEBI:15378"/>
        <dbReference type="ChEBI" id="CHEBI:30616"/>
        <dbReference type="ChEBI" id="CHEBI:33019"/>
        <dbReference type="ChEBI" id="CHEBI:43474"/>
        <dbReference type="ChEBI" id="CHEBI:58702"/>
        <dbReference type="ChEBI" id="CHEBI:456215"/>
        <dbReference type="EC" id="2.7.9.1"/>
    </reaction>
</comment>
<accession>A0AAU9DWL7</accession>
<dbReference type="EC" id="2.7.9.1" evidence="3 11"/>
<dbReference type="GO" id="GO:0046872">
    <property type="term" value="F:metal ion binding"/>
    <property type="evidence" value="ECO:0007669"/>
    <property type="project" value="UniProtKB-UniRule"/>
</dbReference>
<dbReference type="PIRSF" id="PIRSF000853">
    <property type="entry name" value="PPDK"/>
    <property type="match status" value="1"/>
</dbReference>
<dbReference type="InterPro" id="IPR023151">
    <property type="entry name" value="PEP_util_CS"/>
</dbReference>
<dbReference type="KEGG" id="haby:HLVA_02240"/>
<dbReference type="Gene3D" id="1.10.189.10">
    <property type="entry name" value="Pyruvate Phosphate Dikinase, domain 2"/>
    <property type="match status" value="1"/>
</dbReference>
<dbReference type="InterPro" id="IPR008279">
    <property type="entry name" value="PEP-util_enz_mobile_dom"/>
</dbReference>
<dbReference type="InterPro" id="IPR036637">
    <property type="entry name" value="Phosphohistidine_dom_sf"/>
</dbReference>
<evidence type="ECO:0000313" key="18">
    <source>
        <dbReference type="EMBL" id="BDU49655.1"/>
    </source>
</evidence>
<evidence type="ECO:0000256" key="11">
    <source>
        <dbReference type="PIRNR" id="PIRNR000853"/>
    </source>
</evidence>
<dbReference type="Gene3D" id="3.20.20.60">
    <property type="entry name" value="Phosphoenolpyruvate-binding domains"/>
    <property type="match status" value="1"/>
</dbReference>
<gene>
    <name evidence="18" type="ORF">HLVA_02240</name>
</gene>
<evidence type="ECO:0000256" key="6">
    <source>
        <dbReference type="ARBA" id="ARBA00022723"/>
    </source>
</evidence>
<dbReference type="SUPFAM" id="SSF51621">
    <property type="entry name" value="Phosphoenolpyruvate/pyruvate domain"/>
    <property type="match status" value="1"/>
</dbReference>
<evidence type="ECO:0000256" key="10">
    <source>
        <dbReference type="ARBA" id="ARBA00022842"/>
    </source>
</evidence>
<dbReference type="PANTHER" id="PTHR22931">
    <property type="entry name" value="PHOSPHOENOLPYRUVATE DIKINASE-RELATED"/>
    <property type="match status" value="1"/>
</dbReference>
<feature type="active site" description="Proton donor" evidence="12">
    <location>
        <position position="835"/>
    </location>
</feature>
<evidence type="ECO:0000256" key="5">
    <source>
        <dbReference type="ARBA" id="ARBA00022679"/>
    </source>
</evidence>
<sequence length="876" mass="98345">MAKEIFMFEEGNKELKALLGGKGANLSEMTRIGLPVPYGFIITSEVCVDYMKQGEEVVEKLKDDILESLIKVEDKVGKSFAASENTLLVSVRSGAKISMPGMMDTILDLGLNDNNVEGFSEQFNDRRFAYDCYRRLIQMFGNVVMGIEHDRFEEVLTAIKKEKKIKYDIEFSIEDLKNIIVEYKKLVKNATGREFPQDPYEQLFMAIKSVFESWNNKRAITYRKLNNIPDDLGTAVNIQMMVYGNKNDISATGVAFSRSPSTGEKKLYGEYLKNAQGEDVVAGIRTPREINEMEKEFPGIYNQLKGISQKLELHYKDVQDMEFTVMDGKLYMLQTRNGKRTADAAIKVAVDFVKEGIIDKKNAIRRIDPELLIKIMHSRISPNAKKINRVIAKGLPASPGAAIGEVVFTADKAELLGKKGKKVILVRIETTPDDINGLAQAEGILTARGGMTSHAAVVARGMGKPCVAGCNELEIDLKEKIAKVGDVTFKSGDIITLDGGSGELYLGEVATIEPNLSEEAKLLLEWADEFRKLGVMANADTPFDAKKARSNGAEGIGLCRTEHMFFEKERLEFVQKMIMAGSKKDRIKYLDELEKFQIKDFQGIFEAMDGLSVTIRLLDPPLHEFLPKKDKIKDQIGFELKRHNIDKVKYLEKMLKKLDALQEVNPMLGHRGVRLGIVYKEIYEMQIRAIFIALIKRPDIKIKLGIMVPLVADINEFTVIKDLAKRIELEEIPHSGRKIEYEIGTMIELPRACMVADEIGKEAEFFSFGTNDLTQTTFGFSRDDAEGKFLHYYLENKILERDPFQTIDVKGVGALMKIAIEKGRNIKTDIKIGVCGEHGGDIESIDFFNEIGLDYVSCSPYRVPVARLSAARAEIG</sequence>
<evidence type="ECO:0000256" key="4">
    <source>
        <dbReference type="ARBA" id="ARBA00020138"/>
    </source>
</evidence>
<evidence type="ECO:0000256" key="9">
    <source>
        <dbReference type="ARBA" id="ARBA00022840"/>
    </source>
</evidence>
<dbReference type="Gene3D" id="1.20.80.30">
    <property type="match status" value="1"/>
</dbReference>
<dbReference type="EMBL" id="AP027059">
    <property type="protein sequence ID" value="BDU49655.1"/>
    <property type="molecule type" value="Genomic_DNA"/>
</dbReference>
<keyword evidence="19" id="KW-1185">Reference proteome</keyword>
<dbReference type="AlphaFoldDB" id="A0AAU9DWL7"/>
<dbReference type="Gene3D" id="3.30.1490.20">
    <property type="entry name" value="ATP-grasp fold, A domain"/>
    <property type="match status" value="1"/>
</dbReference>
<dbReference type="PROSITE" id="PS00370">
    <property type="entry name" value="PEP_ENZYMES_PHOS_SITE"/>
    <property type="match status" value="1"/>
</dbReference>
<dbReference type="GO" id="GO:0050242">
    <property type="term" value="F:pyruvate, phosphate dikinase activity"/>
    <property type="evidence" value="ECO:0007669"/>
    <property type="project" value="UniProtKB-UniRule"/>
</dbReference>
<protein>
    <recommendedName>
        <fullName evidence="4 11">Pyruvate, phosphate dikinase</fullName>
        <ecNumber evidence="3 11">2.7.9.1</ecNumber>
    </recommendedName>
</protein>
<name>A0AAU9DWL7_9FUSO</name>
<feature type="binding site" evidence="13">
    <location>
        <position position="772"/>
    </location>
    <ligand>
        <name>substrate</name>
    </ligand>
</feature>
<evidence type="ECO:0000313" key="19">
    <source>
        <dbReference type="Proteomes" id="UP001321582"/>
    </source>
</evidence>
<keyword evidence="5" id="KW-0808">Transferase</keyword>
<feature type="binding site" evidence="13">
    <location>
        <position position="560"/>
    </location>
    <ligand>
        <name>substrate</name>
    </ligand>
</feature>
<evidence type="ECO:0000259" key="15">
    <source>
        <dbReference type="Pfam" id="PF00391"/>
    </source>
</evidence>
<comment type="similarity">
    <text evidence="2 11">Belongs to the PEP-utilizing enzyme family.</text>
</comment>
<dbReference type="Pfam" id="PF01326">
    <property type="entry name" value="PPDK_N"/>
    <property type="match status" value="2"/>
</dbReference>
<dbReference type="InterPro" id="IPR015813">
    <property type="entry name" value="Pyrv/PenolPyrv_kinase-like_dom"/>
</dbReference>
<keyword evidence="18" id="KW-0670">Pyruvate</keyword>
<keyword evidence="10 14" id="KW-0460">Magnesium</keyword>
<dbReference type="PROSITE" id="PS00742">
    <property type="entry name" value="PEP_ENZYMES_2"/>
    <property type="match status" value="1"/>
</dbReference>
<keyword evidence="9" id="KW-0067">ATP-binding</keyword>
<evidence type="ECO:0000256" key="7">
    <source>
        <dbReference type="ARBA" id="ARBA00022741"/>
    </source>
</evidence>
<evidence type="ECO:0000256" key="8">
    <source>
        <dbReference type="ARBA" id="ARBA00022777"/>
    </source>
</evidence>
<dbReference type="Proteomes" id="UP001321582">
    <property type="component" value="Chromosome"/>
</dbReference>
<evidence type="ECO:0000256" key="12">
    <source>
        <dbReference type="PIRSR" id="PIRSR000853-1"/>
    </source>
</evidence>
<reference evidence="18 19" key="1">
    <citation type="submission" date="2022-11" db="EMBL/GenBank/DDBJ databases">
        <title>Haliovirga abyssi gen. nov., sp. nov., a mesophilic fermentative bacterium isolated from the Iheya North hydrothermal field and the proposal of Haliovirgaceae fam. nov.</title>
        <authorList>
            <person name="Miyazaki U."/>
            <person name="Tame A."/>
            <person name="Miyazaki J."/>
            <person name="Takai K."/>
            <person name="Sawayama S."/>
            <person name="Kitajima M."/>
            <person name="Okamoto A."/>
            <person name="Nakagawa S."/>
        </authorList>
    </citation>
    <scope>NUCLEOTIDE SEQUENCE [LARGE SCALE GENOMIC DNA]</scope>
    <source>
        <strain evidence="18 19">IC12</strain>
    </source>
</reference>
<dbReference type="Pfam" id="PF02896">
    <property type="entry name" value="PEP-utilizers_C"/>
    <property type="match status" value="1"/>
</dbReference>
<dbReference type="Gene3D" id="3.50.30.10">
    <property type="entry name" value="Phosphohistidine domain"/>
    <property type="match status" value="1"/>
</dbReference>
<dbReference type="InterPro" id="IPR010121">
    <property type="entry name" value="Pyruvate_phosphate_dikinase"/>
</dbReference>
<feature type="binding site" evidence="14">
    <location>
        <position position="772"/>
    </location>
    <ligand>
        <name>Mg(2+)</name>
        <dbReference type="ChEBI" id="CHEBI:18420"/>
    </ligand>
</feature>
<evidence type="ECO:0000256" key="1">
    <source>
        <dbReference type="ARBA" id="ARBA00001946"/>
    </source>
</evidence>
<evidence type="ECO:0000256" key="14">
    <source>
        <dbReference type="PIRSR" id="PIRSR000853-3"/>
    </source>
</evidence>
<keyword evidence="8" id="KW-0418">Kinase</keyword>
<feature type="binding site" evidence="13">
    <location>
        <position position="769"/>
    </location>
    <ligand>
        <name>substrate</name>
    </ligand>
</feature>
<dbReference type="SUPFAM" id="SSF56059">
    <property type="entry name" value="Glutathione synthetase ATP-binding domain-like"/>
    <property type="match status" value="1"/>
</dbReference>
<dbReference type="GO" id="GO:0005524">
    <property type="term" value="F:ATP binding"/>
    <property type="evidence" value="ECO:0007669"/>
    <property type="project" value="UniProtKB-UniRule"/>
</dbReference>
<feature type="binding site" evidence="14">
    <location>
        <position position="748"/>
    </location>
    <ligand>
        <name>Mg(2+)</name>
        <dbReference type="ChEBI" id="CHEBI:18420"/>
    </ligand>
</feature>
<proteinExistence type="inferred from homology"/>
<feature type="binding site" evidence="13">
    <location>
        <position position="748"/>
    </location>
    <ligand>
        <name>substrate</name>
    </ligand>
</feature>
<feature type="domain" description="Pyruvate phosphate dikinase AMP/ATP-binding" evidence="16">
    <location>
        <begin position="60"/>
        <end position="291"/>
    </location>
</feature>
<feature type="binding site" evidence="13">
    <location>
        <position position="616"/>
    </location>
    <ligand>
        <name>substrate</name>
    </ligand>
</feature>
<feature type="domain" description="PEP-utilising enzyme C-terminal" evidence="17">
    <location>
        <begin position="520"/>
        <end position="874"/>
    </location>
</feature>
<dbReference type="RefSeq" id="WP_307904604.1">
    <property type="nucleotide sequence ID" value="NZ_AP027059.1"/>
</dbReference>
<dbReference type="InterPro" id="IPR000121">
    <property type="entry name" value="PEP_util_C"/>
</dbReference>
<feature type="binding site" evidence="13">
    <location>
        <position position="770"/>
    </location>
    <ligand>
        <name>substrate</name>
    </ligand>
</feature>